<reference evidence="1" key="1">
    <citation type="submission" date="2022-08" db="EMBL/GenBank/DDBJ databases">
        <authorList>
            <person name="Tistechok S."/>
            <person name="Samborskyy M."/>
            <person name="Roman I."/>
        </authorList>
    </citation>
    <scope>NUCLEOTIDE SEQUENCE</scope>
    <source>
        <strain evidence="1">DSM 103496</strain>
    </source>
</reference>
<name>A0A9X3AFH8_9PSEU</name>
<gene>
    <name evidence="1" type="ORF">NZH93_18085</name>
</gene>
<evidence type="ECO:0000313" key="1">
    <source>
        <dbReference type="EMBL" id="MCS7478772.1"/>
    </source>
</evidence>
<accession>A0A9X3AFH8</accession>
<dbReference type="AlphaFoldDB" id="A0A9X3AFH8"/>
<evidence type="ECO:0000313" key="2">
    <source>
        <dbReference type="Proteomes" id="UP001141259"/>
    </source>
</evidence>
<keyword evidence="2" id="KW-1185">Reference proteome</keyword>
<dbReference type="EMBL" id="JANYMP010000008">
    <property type="protein sequence ID" value="MCS7478772.1"/>
    <property type="molecule type" value="Genomic_DNA"/>
</dbReference>
<dbReference type="Proteomes" id="UP001141259">
    <property type="component" value="Unassembled WGS sequence"/>
</dbReference>
<sequence length="797" mass="87507">MPPDGSSEQPRVHNDLSGEASNVVQAGTVTGGVHFHGTAGPGRPGTARPIGLWDPFDLDVHRAITVATTGLPALPAYLRRGHDDELDAHLATLDRTTMVVLTGESSTGKTRALYEAVRRHEVLRDWPLVYPRTADDLVSTAGRLRAGTVLWLNETQHHLSGVQAVSTLRALLERPGPVVVLGTLWPQFWSEFTAGHEHARSLLVHRVVRIRVADRFDGRDVATLMADERADPRLVTAVTTSGPSRRVIQTIAGGPALVERYRHPDSADDRYATAILSAALDARRLGYQGLLTGALLADAAEGYLAAEDQVDVPEDWFGRGLDRAARGDSHGITALIPKRVSPGPGPAEGYDLHDYVDQQGRAARRSTPAPASLWQALVDHAEEHDDRARLATSAYDRLLYRYADPLREGVDLADPHWSRLLAMLVRHGRTEAVLLVLGRSRGPHGPWERLLDTVEEIGAEGRTTEYRALLEALVRREQRPARVGPLLVEHLVDLDLLDEALDVGRRAPESCAALATALADRGRWDEALAIVREGSVTWVPRWLADRLAAAGNITGLRRLAATNCVEAVAHLVADDLRHGRLDDALEGLTALRRSRHRLDADLVTLLIERGQVETVVQFVEDQHPLELKALVDGLVSLGQEERALRLLTVHDTDRNLLADFLVARSRWEEAVALVGTVPAWAYWWIPQRLAEVGNTAKLREAAERGNPHAQLLLTDLLPPDEAVDVLRRFAAQDDLVAIELADVLAGRRRFAELRERTAAGDRYSGEWLVRLAHRGGLPDGERLVRFGLTPDGTVAEA</sequence>
<organism evidence="1 2">
    <name type="scientific">Umezawaea endophytica</name>
    <dbReference type="NCBI Taxonomy" id="1654476"/>
    <lineage>
        <taxon>Bacteria</taxon>
        <taxon>Bacillati</taxon>
        <taxon>Actinomycetota</taxon>
        <taxon>Actinomycetes</taxon>
        <taxon>Pseudonocardiales</taxon>
        <taxon>Pseudonocardiaceae</taxon>
        <taxon>Umezawaea</taxon>
    </lineage>
</organism>
<comment type="caution">
    <text evidence="1">The sequence shown here is derived from an EMBL/GenBank/DDBJ whole genome shotgun (WGS) entry which is preliminary data.</text>
</comment>
<proteinExistence type="predicted"/>
<dbReference type="RefSeq" id="WP_259624285.1">
    <property type="nucleotide sequence ID" value="NZ_JANYMP010000008.1"/>
</dbReference>
<protein>
    <submittedName>
        <fullName evidence="1">Uncharacterized protein</fullName>
    </submittedName>
</protein>